<evidence type="ECO:0000313" key="1">
    <source>
        <dbReference type="EMBL" id="THU99440.1"/>
    </source>
</evidence>
<reference evidence="1 2" key="1">
    <citation type="journal article" date="2019" name="Nat. Ecol. Evol.">
        <title>Megaphylogeny resolves global patterns of mushroom evolution.</title>
        <authorList>
            <person name="Varga T."/>
            <person name="Krizsan K."/>
            <person name="Foldi C."/>
            <person name="Dima B."/>
            <person name="Sanchez-Garcia M."/>
            <person name="Sanchez-Ramirez S."/>
            <person name="Szollosi G.J."/>
            <person name="Szarkandi J.G."/>
            <person name="Papp V."/>
            <person name="Albert L."/>
            <person name="Andreopoulos W."/>
            <person name="Angelini C."/>
            <person name="Antonin V."/>
            <person name="Barry K.W."/>
            <person name="Bougher N.L."/>
            <person name="Buchanan P."/>
            <person name="Buyck B."/>
            <person name="Bense V."/>
            <person name="Catcheside P."/>
            <person name="Chovatia M."/>
            <person name="Cooper J."/>
            <person name="Damon W."/>
            <person name="Desjardin D."/>
            <person name="Finy P."/>
            <person name="Geml J."/>
            <person name="Haridas S."/>
            <person name="Hughes K."/>
            <person name="Justo A."/>
            <person name="Karasinski D."/>
            <person name="Kautmanova I."/>
            <person name="Kiss B."/>
            <person name="Kocsube S."/>
            <person name="Kotiranta H."/>
            <person name="LaButti K.M."/>
            <person name="Lechner B.E."/>
            <person name="Liimatainen K."/>
            <person name="Lipzen A."/>
            <person name="Lukacs Z."/>
            <person name="Mihaltcheva S."/>
            <person name="Morgado L.N."/>
            <person name="Niskanen T."/>
            <person name="Noordeloos M.E."/>
            <person name="Ohm R.A."/>
            <person name="Ortiz-Santana B."/>
            <person name="Ovrebo C."/>
            <person name="Racz N."/>
            <person name="Riley R."/>
            <person name="Savchenko A."/>
            <person name="Shiryaev A."/>
            <person name="Soop K."/>
            <person name="Spirin V."/>
            <person name="Szebenyi C."/>
            <person name="Tomsovsky M."/>
            <person name="Tulloss R.E."/>
            <person name="Uehling J."/>
            <person name="Grigoriev I.V."/>
            <person name="Vagvolgyi C."/>
            <person name="Papp T."/>
            <person name="Martin F.M."/>
            <person name="Miettinen O."/>
            <person name="Hibbett D.S."/>
            <person name="Nagy L.G."/>
        </authorList>
    </citation>
    <scope>NUCLEOTIDE SEQUENCE [LARGE SCALE GENOMIC DNA]</scope>
    <source>
        <strain evidence="1 2">CBS 962.96</strain>
    </source>
</reference>
<name>A0A4S8MAY1_DENBC</name>
<accession>A0A4S8MAY1</accession>
<keyword evidence="2" id="KW-1185">Reference proteome</keyword>
<proteinExistence type="predicted"/>
<gene>
    <name evidence="1" type="ORF">K435DRAFT_855636</name>
</gene>
<dbReference type="Proteomes" id="UP000297245">
    <property type="component" value="Unassembled WGS sequence"/>
</dbReference>
<organism evidence="1 2">
    <name type="scientific">Dendrothele bispora (strain CBS 962.96)</name>
    <dbReference type="NCBI Taxonomy" id="1314807"/>
    <lineage>
        <taxon>Eukaryota</taxon>
        <taxon>Fungi</taxon>
        <taxon>Dikarya</taxon>
        <taxon>Basidiomycota</taxon>
        <taxon>Agaricomycotina</taxon>
        <taxon>Agaricomycetes</taxon>
        <taxon>Agaricomycetidae</taxon>
        <taxon>Agaricales</taxon>
        <taxon>Agaricales incertae sedis</taxon>
        <taxon>Dendrothele</taxon>
    </lineage>
</organism>
<dbReference type="EMBL" id="ML179119">
    <property type="protein sequence ID" value="THU99440.1"/>
    <property type="molecule type" value="Genomic_DNA"/>
</dbReference>
<evidence type="ECO:0000313" key="2">
    <source>
        <dbReference type="Proteomes" id="UP000297245"/>
    </source>
</evidence>
<sequence length="227" mass="24646">METTDVIEEDTVTTSAAMSVPISIVVPASTVPTSCAISNRSLSFGEGLQEEDKVGGEEGKVEGAENTSSILTFCCCGTAFFVAKARAPLNNSAADATLDSLYRSLRLDKKINMISRPNLLTPPILLVGTMDGDDLRWPDSSTLDTSVSRSCLVDVPLSPFDLASHAQILQRISSCKQAQVKSKEQRTRPSTESEWISWKSEFSASTRTQWYTRTKLSSVPQSPVFAN</sequence>
<protein>
    <submittedName>
        <fullName evidence="1">Uncharacterized protein</fullName>
    </submittedName>
</protein>
<dbReference type="AlphaFoldDB" id="A0A4S8MAY1"/>